<dbReference type="Pfam" id="PF03168">
    <property type="entry name" value="LEA_2"/>
    <property type="match status" value="2"/>
</dbReference>
<feature type="region of interest" description="Disordered" evidence="1">
    <location>
        <begin position="1"/>
        <end position="31"/>
    </location>
</feature>
<dbReference type="AlphaFoldDB" id="A0AAP0M0C9"/>
<gene>
    <name evidence="4" type="ORF">WN944_004432</name>
</gene>
<proteinExistence type="predicted"/>
<evidence type="ECO:0000259" key="3">
    <source>
        <dbReference type="Pfam" id="PF03168"/>
    </source>
</evidence>
<keyword evidence="2" id="KW-0812">Transmembrane</keyword>
<reference evidence="4 5" key="1">
    <citation type="submission" date="2024-05" db="EMBL/GenBank/DDBJ databases">
        <title>Haplotype-resolved chromosome-level genome assembly of Huyou (Citrus changshanensis).</title>
        <authorList>
            <person name="Miao C."/>
            <person name="Chen W."/>
            <person name="Wu Y."/>
            <person name="Wang L."/>
            <person name="Zhao S."/>
            <person name="Grierson D."/>
            <person name="Xu C."/>
            <person name="Chen K."/>
        </authorList>
    </citation>
    <scope>NUCLEOTIDE SEQUENCE [LARGE SCALE GENOMIC DNA]</scope>
    <source>
        <strain evidence="4">01-14</strain>
        <tissue evidence="4">Leaf</tissue>
    </source>
</reference>
<keyword evidence="2" id="KW-0472">Membrane</keyword>
<evidence type="ECO:0000256" key="1">
    <source>
        <dbReference type="SAM" id="MobiDB-lite"/>
    </source>
</evidence>
<dbReference type="Proteomes" id="UP001428341">
    <property type="component" value="Unassembled WGS sequence"/>
</dbReference>
<evidence type="ECO:0000313" key="4">
    <source>
        <dbReference type="EMBL" id="KAK9193735.1"/>
    </source>
</evidence>
<feature type="compositionally biased region" description="Low complexity" evidence="1">
    <location>
        <begin position="1"/>
        <end position="19"/>
    </location>
</feature>
<keyword evidence="5" id="KW-1185">Reference proteome</keyword>
<feature type="domain" description="Late embryogenesis abundant protein LEA-2 subgroup" evidence="3">
    <location>
        <begin position="97"/>
        <end position="188"/>
    </location>
</feature>
<evidence type="ECO:0000256" key="2">
    <source>
        <dbReference type="SAM" id="Phobius"/>
    </source>
</evidence>
<dbReference type="InterPro" id="IPR055301">
    <property type="entry name" value="Lea14-like_2"/>
</dbReference>
<accession>A0AAP0M0C9</accession>
<dbReference type="EMBL" id="JBCGBO010000006">
    <property type="protein sequence ID" value="KAK9193735.1"/>
    <property type="molecule type" value="Genomic_DNA"/>
</dbReference>
<sequence>MDPEEAPIAPSAAAAAGQADKPKPPKSGRSHRKRNICIGILVSIIAIVLLIVILALTVFKAKDPKTTINSITVQNVSIALDSARMSVNLNVTLDVNVGIKNPNKVSMKLKKGNADIMYRGDTVGVVPIPVAKISADKTTALNMTVTLLANRLLSNSQLYSDAKAGSMPMSTKAKVSGKVNIVGIKISVSATSTCQFTVFIGNRTTQTKQTPLQFSQMIIRKGMTEHNEEQVLLLRRRRRRCCLIATGVAILLLLAFFIIILILALTVFKTKQPITELQSAKIDGIAPRVTFPAVDIQLNLTLDLQILVKNRNRASFKHGSGKSLLLYRGKQVGVVDIDPGLIPARGSAVLPCRLTLQVDEVASNLGALIRDVLDGELVMETRTRIPGRVNLLGIFKKHIVATSECQFTVAVLAFKIQSQKCKNKARF</sequence>
<feature type="transmembrane region" description="Helical" evidence="2">
    <location>
        <begin position="243"/>
        <end position="268"/>
    </location>
</feature>
<dbReference type="PANTHER" id="PTHR31852">
    <property type="entry name" value="LATE EMBRYOGENESIS ABUNDANT (LEA) HYDROXYPROLINE-RICH GLYCOPROTEIN FAMILY"/>
    <property type="match status" value="1"/>
</dbReference>
<feature type="transmembrane region" description="Helical" evidence="2">
    <location>
        <begin position="36"/>
        <end position="59"/>
    </location>
</feature>
<protein>
    <recommendedName>
        <fullName evidence="3">Late embryogenesis abundant protein LEA-2 subgroup domain-containing protein</fullName>
    </recommendedName>
</protein>
<organism evidence="4 5">
    <name type="scientific">Citrus x changshan-huyou</name>
    <dbReference type="NCBI Taxonomy" id="2935761"/>
    <lineage>
        <taxon>Eukaryota</taxon>
        <taxon>Viridiplantae</taxon>
        <taxon>Streptophyta</taxon>
        <taxon>Embryophyta</taxon>
        <taxon>Tracheophyta</taxon>
        <taxon>Spermatophyta</taxon>
        <taxon>Magnoliopsida</taxon>
        <taxon>eudicotyledons</taxon>
        <taxon>Gunneridae</taxon>
        <taxon>Pentapetalae</taxon>
        <taxon>rosids</taxon>
        <taxon>malvids</taxon>
        <taxon>Sapindales</taxon>
        <taxon>Rutaceae</taxon>
        <taxon>Aurantioideae</taxon>
        <taxon>Citrus</taxon>
    </lineage>
</organism>
<evidence type="ECO:0000313" key="5">
    <source>
        <dbReference type="Proteomes" id="UP001428341"/>
    </source>
</evidence>
<name>A0AAP0M0C9_9ROSI</name>
<dbReference type="SUPFAM" id="SSF117070">
    <property type="entry name" value="LEA14-like"/>
    <property type="match status" value="1"/>
</dbReference>
<keyword evidence="2" id="KW-1133">Transmembrane helix</keyword>
<comment type="caution">
    <text evidence="4">The sequence shown here is derived from an EMBL/GenBank/DDBJ whole genome shotgun (WGS) entry which is preliminary data.</text>
</comment>
<feature type="domain" description="Late embryogenesis abundant protein LEA-2 subgroup" evidence="3">
    <location>
        <begin position="306"/>
        <end position="399"/>
    </location>
</feature>
<dbReference type="InterPro" id="IPR004864">
    <property type="entry name" value="LEA_2"/>
</dbReference>
<dbReference type="Gene3D" id="2.60.40.1820">
    <property type="match status" value="2"/>
</dbReference>